<dbReference type="Pfam" id="PF13809">
    <property type="entry name" value="Tubulin_2"/>
    <property type="match status" value="1"/>
</dbReference>
<dbReference type="InterPro" id="IPR036525">
    <property type="entry name" value="Tubulin/FtsZ_GTPase_sf"/>
</dbReference>
<gene>
    <name evidence="2" type="ORF">G7B40_005065</name>
</gene>
<keyword evidence="3" id="KW-1185">Reference proteome</keyword>
<dbReference type="Proteomes" id="UP000667802">
    <property type="component" value="Unassembled WGS sequence"/>
</dbReference>
<dbReference type="RefSeq" id="WP_208339597.1">
    <property type="nucleotide sequence ID" value="NZ_CAWQFN010000556.1"/>
</dbReference>
<evidence type="ECO:0000313" key="2">
    <source>
        <dbReference type="EMBL" id="MDR9893944.1"/>
    </source>
</evidence>
<dbReference type="SUPFAM" id="SSF52490">
    <property type="entry name" value="Tubulin nucleotide-binding domain-like"/>
    <property type="match status" value="1"/>
</dbReference>
<sequence>MQEKTIVPTILVGVGGTGVEVLSRVRRLVEETYGSLKKFPIISFLSIDTDKDYKVSNPEAAGFALQDHEKHWASVSGREVQDIMSNMENYPWIESWFPRELERNIGALEAGAGQIRGCGRFAFFYNYQKIKSRFYEACDRVKGHDNFMLDKHGIRVQSGSLNVFIAASISGGTGSGMLIDLGYCIRKWLKGQGSPLITAIAPMPNAFANINVGDRVLANGYAALMELSYFSDHRTEYVAHFSSGLVDEVRSKLPPFDFTYLVGTNNGESEFNIEQLREMISQNIFLDLTSDFAPHKRSIRDNIKSSWAQADPGGRGYPKNFMSFGLATIEIPLAQIRASLSSRLCRDLISWWLNETVPLPPNVLDLVQDDILKRLRLTEAELLTDIAAAKDKSYISEISAWVNTIRSEIATDNKLQCTYQGINVIGAEGGKILEFDKYLTSKVDEYRVNHLRDLSTDERTHGDFLQKMYDNRNRIIQQGRKALELEFYTIISDRNRGSKFADAFLTTVRQLFTSKAEKFRRESEKTWQANEINRQRQYEAALQDIIQFKTLFGVTKQAQMEQYCEDSLTGVEASFIAFIQRKSRTLALEVIARMHEHLDLMEQRLARFNQKLKQLRDDYKQKADYEADSADALKINGFKLYNREELNLLYQDMIEQLAGSSEGNQSRYEIGLNQVCSLISEDVLKHTSQLWKQTRAAGEVMQLFDITQLHNVHDDDFKEIIAKKTQLVMENSPQQSRFKQDLAACDRLLKTLQNDPEAIRSNIRLAHQKSQPLILLSQAVLCGADAGFTPTINTKVGIVGGQNTSDPAAIKLIPYLQERVGNADSITPLGQQERYRIVFVQEKGGFSLRCIDGMRELRQSYQDWKGKSIEAKRARLKGENKDLPIPVHMQKEPPFWDIFPENPELFTLVVQARAFQVLRLESNRNTKEKVIRYTRKTKIGLENIEIASSWEEVVQVLEVLACRPDKEEIRRQVLEKLQNANQPQDKHNLYDKLITYLIQREAELEEFGGSDSPEYKREAAIIEDVITVYKLKDDKIIDSPIIPSMTSNRIEETSSASVFCNQCGLNNPTKSNFCFKCGTQLVKYPASSHN</sequence>
<reference evidence="3" key="1">
    <citation type="journal article" date="2021" name="Science">
        <title>Hunting the eagle killer: A cyanobacterial neurotoxin causes vacuolar myelinopathy.</title>
        <authorList>
            <person name="Breinlinger S."/>
            <person name="Phillips T.J."/>
            <person name="Haram B.N."/>
            <person name="Mares J."/>
            <person name="Martinez Yerena J.A."/>
            <person name="Hrouzek P."/>
            <person name="Sobotka R."/>
            <person name="Henderson W.M."/>
            <person name="Schmieder P."/>
            <person name="Williams S.M."/>
            <person name="Lauderdale J.D."/>
            <person name="Wilde H.D."/>
            <person name="Gerrin W."/>
            <person name="Kust A."/>
            <person name="Washington J.W."/>
            <person name="Wagner C."/>
            <person name="Geier B."/>
            <person name="Liebeke M."/>
            <person name="Enke H."/>
            <person name="Niedermeyer T.H.J."/>
            <person name="Wilde S.B."/>
        </authorList>
    </citation>
    <scope>NUCLEOTIDE SEQUENCE [LARGE SCALE GENOMIC DNA]</scope>
    <source>
        <strain evidence="3">Thurmond2011</strain>
    </source>
</reference>
<evidence type="ECO:0000313" key="3">
    <source>
        <dbReference type="Proteomes" id="UP000667802"/>
    </source>
</evidence>
<evidence type="ECO:0000256" key="1">
    <source>
        <dbReference type="SAM" id="Coils"/>
    </source>
</evidence>
<dbReference type="EMBL" id="JAALHA020000001">
    <property type="protein sequence ID" value="MDR9893944.1"/>
    <property type="molecule type" value="Genomic_DNA"/>
</dbReference>
<name>A0AAP5M938_9CYAN</name>
<organism evidence="2 3">
    <name type="scientific">Aetokthonos hydrillicola Thurmond2011</name>
    <dbReference type="NCBI Taxonomy" id="2712845"/>
    <lineage>
        <taxon>Bacteria</taxon>
        <taxon>Bacillati</taxon>
        <taxon>Cyanobacteriota</taxon>
        <taxon>Cyanophyceae</taxon>
        <taxon>Nostocales</taxon>
        <taxon>Hapalosiphonaceae</taxon>
        <taxon>Aetokthonos</taxon>
    </lineage>
</organism>
<protein>
    <recommendedName>
        <fullName evidence="4">Zinc-ribbon domain-containing protein</fullName>
    </recommendedName>
</protein>
<proteinExistence type="predicted"/>
<comment type="caution">
    <text evidence="2">The sequence shown here is derived from an EMBL/GenBank/DDBJ whole genome shotgun (WGS) entry which is preliminary data.</text>
</comment>
<dbReference type="InterPro" id="IPR025904">
    <property type="entry name" value="Tubulin-like"/>
</dbReference>
<feature type="coiled-coil region" evidence="1">
    <location>
        <begin position="591"/>
        <end position="618"/>
    </location>
</feature>
<keyword evidence="1" id="KW-0175">Coiled coil</keyword>
<dbReference type="AlphaFoldDB" id="A0AAP5M938"/>
<accession>A0AAP5M938</accession>
<dbReference type="Gene3D" id="3.40.50.1440">
    <property type="entry name" value="Tubulin/FtsZ, GTPase domain"/>
    <property type="match status" value="1"/>
</dbReference>
<evidence type="ECO:0008006" key="4">
    <source>
        <dbReference type="Google" id="ProtNLM"/>
    </source>
</evidence>